<evidence type="ECO:0000313" key="3">
    <source>
        <dbReference type="Proteomes" id="UP001067235"/>
    </source>
</evidence>
<dbReference type="Gene3D" id="3.40.50.1820">
    <property type="entry name" value="alpha/beta hydrolase"/>
    <property type="match status" value="1"/>
</dbReference>
<proteinExistence type="predicted"/>
<reference evidence="2" key="1">
    <citation type="submission" date="2022-12" db="EMBL/GenBank/DDBJ databases">
        <authorList>
            <person name="Krivoruchko A.V."/>
            <person name="Elkin A."/>
        </authorList>
    </citation>
    <scope>NUCLEOTIDE SEQUENCE</scope>
    <source>
        <strain evidence="2">IEGM 1388</strain>
    </source>
</reference>
<comment type="caution">
    <text evidence="2">The sequence shown here is derived from an EMBL/GenBank/DDBJ whole genome shotgun (WGS) entry which is preliminary data.</text>
</comment>
<keyword evidence="2" id="KW-0378">Hydrolase</keyword>
<feature type="domain" description="AB hydrolase-1" evidence="1">
    <location>
        <begin position="3"/>
        <end position="240"/>
    </location>
</feature>
<organism evidence="2 3">
    <name type="scientific">Gordonia rubripertincta</name>
    <name type="common">Rhodococcus corallinus</name>
    <dbReference type="NCBI Taxonomy" id="36822"/>
    <lineage>
        <taxon>Bacteria</taxon>
        <taxon>Bacillati</taxon>
        <taxon>Actinomycetota</taxon>
        <taxon>Actinomycetes</taxon>
        <taxon>Mycobacteriales</taxon>
        <taxon>Gordoniaceae</taxon>
        <taxon>Gordonia</taxon>
    </lineage>
</organism>
<name>A0ABT4MVK2_GORRU</name>
<dbReference type="GO" id="GO:0016787">
    <property type="term" value="F:hydrolase activity"/>
    <property type="evidence" value="ECO:0007669"/>
    <property type="project" value="UniProtKB-KW"/>
</dbReference>
<dbReference type="InterPro" id="IPR029058">
    <property type="entry name" value="AB_hydrolase_fold"/>
</dbReference>
<keyword evidence="3" id="KW-1185">Reference proteome</keyword>
<dbReference type="SUPFAM" id="SSF53474">
    <property type="entry name" value="alpha/beta-Hydrolases"/>
    <property type="match status" value="1"/>
</dbReference>
<dbReference type="Pfam" id="PF12697">
    <property type="entry name" value="Abhydrolase_6"/>
    <property type="match status" value="1"/>
</dbReference>
<sequence length="258" mass="28040">MTVVFVHGVPETAELWDGVRAALRHPSEALQLPGFASPAPAEFVGDKDAYVHHVLEQLATIPGPIDLVGHDWGSLITARIATAFGSRIRSWAADIGALWHRDYVWHDFALLWQASPQGEEWVAQTMREQRSAESEGFFAVLGGLGVPDDHAPGMREAFTEHMARSILGLYRSAAPNIDADWNLASPVDLQPQGLILQAANDPFDDLERSTEVARALGAGVARLTGVGHFWMLQDPAGAADVVSSWIDRVEAGLELPVR</sequence>
<accession>A0ABT4MVK2</accession>
<dbReference type="EMBL" id="JAPWIE010000004">
    <property type="protein sequence ID" value="MCZ4551038.1"/>
    <property type="molecule type" value="Genomic_DNA"/>
</dbReference>
<evidence type="ECO:0000313" key="2">
    <source>
        <dbReference type="EMBL" id="MCZ4551038.1"/>
    </source>
</evidence>
<gene>
    <name evidence="2" type="ORF">O4213_13690</name>
</gene>
<dbReference type="Proteomes" id="UP001067235">
    <property type="component" value="Unassembled WGS sequence"/>
</dbReference>
<protein>
    <submittedName>
        <fullName evidence="2">Alpha/beta hydrolase</fullName>
    </submittedName>
</protein>
<evidence type="ECO:0000259" key="1">
    <source>
        <dbReference type="Pfam" id="PF12697"/>
    </source>
</evidence>
<dbReference type="RefSeq" id="WP_301571757.1">
    <property type="nucleotide sequence ID" value="NZ_JAPWIE010000004.1"/>
</dbReference>
<dbReference type="InterPro" id="IPR000073">
    <property type="entry name" value="AB_hydrolase_1"/>
</dbReference>